<dbReference type="InterPro" id="IPR036412">
    <property type="entry name" value="HAD-like_sf"/>
</dbReference>
<organism evidence="1 2">
    <name type="scientific">Candidatus Iainarchaeum sp</name>
    <dbReference type="NCBI Taxonomy" id="3101447"/>
    <lineage>
        <taxon>Archaea</taxon>
        <taxon>Candidatus Iainarchaeota</taxon>
        <taxon>Candidatus Iainarchaeia</taxon>
        <taxon>Candidatus Iainarchaeales</taxon>
        <taxon>Candidatus Iainarchaeaceae</taxon>
        <taxon>Candidatus Iainarchaeum</taxon>
    </lineage>
</organism>
<dbReference type="EMBL" id="NZBD01000002">
    <property type="protein sequence ID" value="MAG17899.1"/>
    <property type="molecule type" value="Genomic_DNA"/>
</dbReference>
<dbReference type="InterPro" id="IPR023214">
    <property type="entry name" value="HAD_sf"/>
</dbReference>
<comment type="caution">
    <text evidence="1">The sequence shown here is derived from an EMBL/GenBank/DDBJ whole genome shotgun (WGS) entry which is preliminary data.</text>
</comment>
<protein>
    <submittedName>
        <fullName evidence="1">Uncharacterized protein</fullName>
    </submittedName>
</protein>
<dbReference type="Gene3D" id="3.40.50.1000">
    <property type="entry name" value="HAD superfamily/HAD-like"/>
    <property type="match status" value="1"/>
</dbReference>
<accession>A0A2D6LNY7</accession>
<sequence>MKLPKVSVPKVKTIKAKLSSAKLLGSVVKNSLQFKLRRKALRRFKATEFDTIVVDMDGTLYKSDANLEALKVVYPESENGLVKGEELYDYILSKIASGTYSVEQAIVEGNNFLMKKNMKKNDFPKVLEKLKPGIRKPLVRSLKKMKKSGKTLILATLSSKGFGELLNNYLKKEFDFSFDLIVGTQLKYAANGKITGVKSMVSTKNTTYKKIPVKSKLSAIRTALEEQGKKLDLKKSILITDSYSDIDLAKMFVTVLIQPTRSTTPQKVSQRLKLADYILPEKYLQTNLESIILGPELEN</sequence>
<gene>
    <name evidence="1" type="ORF">CL944_00285</name>
</gene>
<name>A0A2D6LNY7_9ARCH</name>
<dbReference type="SUPFAM" id="SSF56784">
    <property type="entry name" value="HAD-like"/>
    <property type="match status" value="1"/>
</dbReference>
<reference evidence="2" key="1">
    <citation type="submission" date="2017-09" db="EMBL/GenBank/DDBJ databases">
        <title>The Reconstruction of 2,631 Draft Metagenome-Assembled Genomes from the Global Oceans.</title>
        <authorList>
            <person name="Tully B.J."/>
            <person name="Graham E.D."/>
            <person name="Heidelberg J.F."/>
        </authorList>
    </citation>
    <scope>NUCLEOTIDE SEQUENCE [LARGE SCALE GENOMIC DNA]</scope>
</reference>
<proteinExistence type="predicted"/>
<evidence type="ECO:0000313" key="1">
    <source>
        <dbReference type="EMBL" id="MAG17899.1"/>
    </source>
</evidence>
<dbReference type="Pfam" id="PF12710">
    <property type="entry name" value="HAD"/>
    <property type="match status" value="1"/>
</dbReference>
<dbReference type="AlphaFoldDB" id="A0A2D6LNY7"/>
<evidence type="ECO:0000313" key="2">
    <source>
        <dbReference type="Proteomes" id="UP000226712"/>
    </source>
</evidence>
<dbReference type="Proteomes" id="UP000226712">
    <property type="component" value="Unassembled WGS sequence"/>
</dbReference>